<evidence type="ECO:0000313" key="4">
    <source>
        <dbReference type="Proteomes" id="UP000612585"/>
    </source>
</evidence>
<dbReference type="PANTHER" id="PTHR48081:SF8">
    <property type="entry name" value="ALPHA_BETA HYDROLASE FOLD-3 DOMAIN-CONTAINING PROTEIN-RELATED"/>
    <property type="match status" value="1"/>
</dbReference>
<gene>
    <name evidence="3" type="ORF">Vau01_123220</name>
</gene>
<comment type="caution">
    <text evidence="3">The sequence shown here is derived from an EMBL/GenBank/DDBJ whole genome shotgun (WGS) entry which is preliminary data.</text>
</comment>
<dbReference type="InterPro" id="IPR050300">
    <property type="entry name" value="GDXG_lipolytic_enzyme"/>
</dbReference>
<keyword evidence="4" id="KW-1185">Reference proteome</keyword>
<dbReference type="RefSeq" id="WP_239153094.1">
    <property type="nucleotide sequence ID" value="NZ_BOPG01000130.1"/>
</dbReference>
<proteinExistence type="predicted"/>
<name>A0A8J3ZNI7_9ACTN</name>
<sequence>MNLETGTFVPAVPVPLDAELQVVYDDFLVEEPELKRMNLELLAEIRAEVDAAVAKLGDLSYGGRFTVSQPSAPGLAGAAEIPLLICTPAGAPASRPVLYFMHGGGFFCNDHRLGLDQLLDAAERFGATLISVGYRLAPEHPYPAQINDAYAGLLWAADHADELGINPDRIVVAGYSAGGGLSAALALTVRDKGGPRLLGQLLMAPMLDDRNDSVSAMQMDGVEFWNRSHNLFGWGALLRDVHGGPDVPQYAAPARATDLTGLPPAFLDVGSAECLRDEVVDYASRIWQAGGKAELHVWPGGIHAFDREAPEARISQAAVAARHNWLERLLASDQPAQD</sequence>
<evidence type="ECO:0000313" key="3">
    <source>
        <dbReference type="EMBL" id="GIJ64806.1"/>
    </source>
</evidence>
<feature type="domain" description="Alpha/beta hydrolase fold-3" evidence="2">
    <location>
        <begin position="99"/>
        <end position="305"/>
    </location>
</feature>
<reference evidence="3" key="1">
    <citation type="submission" date="2021-01" db="EMBL/GenBank/DDBJ databases">
        <title>Whole genome shotgun sequence of Virgisporangium aurantiacum NBRC 16421.</title>
        <authorList>
            <person name="Komaki H."/>
            <person name="Tamura T."/>
        </authorList>
    </citation>
    <scope>NUCLEOTIDE SEQUENCE</scope>
    <source>
        <strain evidence="3">NBRC 16421</strain>
    </source>
</reference>
<accession>A0A8J3ZNI7</accession>
<dbReference type="Pfam" id="PF07859">
    <property type="entry name" value="Abhydrolase_3"/>
    <property type="match status" value="1"/>
</dbReference>
<protein>
    <submittedName>
        <fullName evidence="3">Esterase</fullName>
    </submittedName>
</protein>
<dbReference type="Gene3D" id="3.40.50.1820">
    <property type="entry name" value="alpha/beta hydrolase"/>
    <property type="match status" value="1"/>
</dbReference>
<dbReference type="EMBL" id="BOPG01000130">
    <property type="protein sequence ID" value="GIJ64806.1"/>
    <property type="molecule type" value="Genomic_DNA"/>
</dbReference>
<dbReference type="InterPro" id="IPR013094">
    <property type="entry name" value="AB_hydrolase_3"/>
</dbReference>
<evidence type="ECO:0000256" key="1">
    <source>
        <dbReference type="ARBA" id="ARBA00022801"/>
    </source>
</evidence>
<organism evidence="3 4">
    <name type="scientific">Virgisporangium aurantiacum</name>
    <dbReference type="NCBI Taxonomy" id="175570"/>
    <lineage>
        <taxon>Bacteria</taxon>
        <taxon>Bacillati</taxon>
        <taxon>Actinomycetota</taxon>
        <taxon>Actinomycetes</taxon>
        <taxon>Micromonosporales</taxon>
        <taxon>Micromonosporaceae</taxon>
        <taxon>Virgisporangium</taxon>
    </lineage>
</organism>
<dbReference type="PANTHER" id="PTHR48081">
    <property type="entry name" value="AB HYDROLASE SUPERFAMILY PROTEIN C4A8.06C"/>
    <property type="match status" value="1"/>
</dbReference>
<evidence type="ECO:0000259" key="2">
    <source>
        <dbReference type="Pfam" id="PF07859"/>
    </source>
</evidence>
<keyword evidence="1" id="KW-0378">Hydrolase</keyword>
<dbReference type="SUPFAM" id="SSF53474">
    <property type="entry name" value="alpha/beta-Hydrolases"/>
    <property type="match status" value="1"/>
</dbReference>
<dbReference type="Proteomes" id="UP000612585">
    <property type="component" value="Unassembled WGS sequence"/>
</dbReference>
<dbReference type="InterPro" id="IPR029058">
    <property type="entry name" value="AB_hydrolase_fold"/>
</dbReference>
<dbReference type="GO" id="GO:0016787">
    <property type="term" value="F:hydrolase activity"/>
    <property type="evidence" value="ECO:0007669"/>
    <property type="project" value="UniProtKB-KW"/>
</dbReference>
<dbReference type="AlphaFoldDB" id="A0A8J3ZNI7"/>